<dbReference type="PROSITE" id="PS51293">
    <property type="entry name" value="SANT"/>
    <property type="match status" value="1"/>
</dbReference>
<dbReference type="Pfam" id="PF00249">
    <property type="entry name" value="Myb_DNA-binding"/>
    <property type="match status" value="1"/>
</dbReference>
<reference evidence="14" key="1">
    <citation type="submission" date="2022-11" db="UniProtKB">
        <authorList>
            <consortium name="WormBaseParasite"/>
        </authorList>
    </citation>
    <scope>IDENTIFICATION</scope>
</reference>
<evidence type="ECO:0000313" key="13">
    <source>
        <dbReference type="Proteomes" id="UP000887540"/>
    </source>
</evidence>
<keyword evidence="13" id="KW-1185">Reference proteome</keyword>
<keyword evidence="5" id="KW-0863">Zinc-finger</keyword>
<feature type="region of interest" description="Disordered" evidence="10">
    <location>
        <begin position="1035"/>
        <end position="1080"/>
    </location>
</feature>
<evidence type="ECO:0000256" key="10">
    <source>
        <dbReference type="SAM" id="MobiDB-lite"/>
    </source>
</evidence>
<dbReference type="GO" id="GO:0003677">
    <property type="term" value="F:DNA binding"/>
    <property type="evidence" value="ECO:0007669"/>
    <property type="project" value="UniProtKB-KW"/>
</dbReference>
<keyword evidence="6" id="KW-0862">Zinc</keyword>
<dbReference type="FunFam" id="1.10.10.60:FF:000012">
    <property type="entry name" value="Metastasis-associated 1 family, member 3"/>
    <property type="match status" value="1"/>
</dbReference>
<feature type="compositionally biased region" description="Low complexity" evidence="10">
    <location>
        <begin position="1202"/>
        <end position="1214"/>
    </location>
</feature>
<dbReference type="InterPro" id="IPR001005">
    <property type="entry name" value="SANT/Myb"/>
</dbReference>
<keyword evidence="4" id="KW-0479">Metal-binding</keyword>
<feature type="region of interest" description="Disordered" evidence="10">
    <location>
        <begin position="342"/>
        <end position="371"/>
    </location>
</feature>
<name>A0A914E6H0_9BILA</name>
<feature type="compositionally biased region" description="Polar residues" evidence="10">
    <location>
        <begin position="1048"/>
        <end position="1068"/>
    </location>
</feature>
<dbReference type="InterPro" id="IPR017884">
    <property type="entry name" value="SANT_dom"/>
</dbReference>
<dbReference type="GO" id="GO:0000785">
    <property type="term" value="C:chromatin"/>
    <property type="evidence" value="ECO:0007669"/>
    <property type="project" value="TreeGrafter"/>
</dbReference>
<evidence type="ECO:0000256" key="8">
    <source>
        <dbReference type="ARBA" id="ARBA00023242"/>
    </source>
</evidence>
<evidence type="ECO:0000256" key="5">
    <source>
        <dbReference type="ARBA" id="ARBA00022771"/>
    </source>
</evidence>
<dbReference type="SUPFAM" id="SSF46689">
    <property type="entry name" value="Homeodomain-like"/>
    <property type="match status" value="1"/>
</dbReference>
<feature type="compositionally biased region" description="Low complexity" evidence="10">
    <location>
        <begin position="1226"/>
        <end position="1237"/>
    </location>
</feature>
<evidence type="ECO:0000256" key="1">
    <source>
        <dbReference type="ARBA" id="ARBA00004123"/>
    </source>
</evidence>
<evidence type="ECO:0000259" key="11">
    <source>
        <dbReference type="PROSITE" id="PS50090"/>
    </source>
</evidence>
<keyword evidence="8" id="KW-0539">Nucleus</keyword>
<accession>A0A914E6H0</accession>
<dbReference type="InterPro" id="IPR009057">
    <property type="entry name" value="Homeodomain-like_sf"/>
</dbReference>
<feature type="region of interest" description="Disordered" evidence="10">
    <location>
        <begin position="1195"/>
        <end position="1304"/>
    </location>
</feature>
<dbReference type="GO" id="GO:0032991">
    <property type="term" value="C:protein-containing complex"/>
    <property type="evidence" value="ECO:0007669"/>
    <property type="project" value="UniProtKB-ARBA"/>
</dbReference>
<feature type="coiled-coil region" evidence="9">
    <location>
        <begin position="156"/>
        <end position="197"/>
    </location>
</feature>
<evidence type="ECO:0000256" key="9">
    <source>
        <dbReference type="SAM" id="Coils"/>
    </source>
</evidence>
<keyword evidence="9" id="KW-0175">Coiled coil</keyword>
<feature type="region of interest" description="Disordered" evidence="10">
    <location>
        <begin position="1323"/>
        <end position="1368"/>
    </location>
</feature>
<sequence>MFPSNNQTQLNDLYALTLQQQILQLLTQGQPNATATRMPTQNPFAGLFGQSFLPPQQQAQPRASLSQQVTMPSLHSSQIPMQSNFSPLAQTFIGQNRVNVEDIRRRPSLLSSGSSTSGYGGLLESGNGSNLTIDTRPTLNTNVEIRHSPMQPTIIDEELDRQKKEITEKVEKVDRDKRQAENLVQNLSKRRDVLRKVIAERSESRIDENEENGDDAHETSFIDRIYAENKRRVANMHNSNPLLKNIKGHNPLPLYQEPSDLPELHKIREDYIKMAPMLIKRIRNTHETNHQLIEEKHRKHTELYTVWQKKIEKWEKNPKKLAKDAKNREIYEKLFPEIKKSREEKERSIRSDRSRISMGGNLSMEKEEQREEDKYRNAAVIPPIACVGPPKHIFDNNNGLITDAFTEHKNRLEKFISSWRDDEKKIFEENISNYGKNFAAIALFLQSKSVKDCVSYYYMSKKKYTYKTKFARRKKKIGKQYKPPVMPQLGAMLPNALQQTIVSKSSRVLICLLCDAKIETYILPPQIMTRSACDMYGYDVNDPNSLVGEKLEEELAEFVRKTAEKTAQFEDAIEWAEDEISLLKMAIASHGTANWEVVAEKINLTRISAQHCQRKFEKMTAEGVWSINVTEEIKENIESVNMFESDAISQIREIKVEISEGASPELGTTSAWAAENGKGVENVKMEDKDDADIVILSEVRHGDQTSKKDAQLLTASNETQDQENSAAKSFGSITQGTPLLRSSQLVPQLMTANQVKSSFMPFEQAGMVEGMLPSANDPTNQIFDTLKLLGITPSQSVSSIESLMQQCEIIAKTLLINSFGVEPPREMIEQMKMKLVTTFLQPSQLQQQNPMLSTSLLNTPSTSILRKDPPLGASFGGSSEQIKKDMATASQMIAEQRKSSNEALLNFYAGNQKMESQLNMRPNIQGSSNTDSVIMKTTPEKTLAATPAKSIKQEVNIVESQHRSAFSTPSSAQNLRLGQQGQKFPSMYQQSPVAQPNLAKHLPTQSTSIVKIEDKKPPPPSSATLRIEKICQDELGKPDTTPARTRKTGLSTTMLPSPVSSAPTSQSIGGYKRTMSPSLTNLRSPAVGIQQRSRTPLDTTSLSTLTISTSQSQTSQPQTFGLAPQQQTAVQPSMAPEPIQPQIPAIATTVTATILTETSKPIAASPSQISIESKAPPATTSAPLSYSLLGPWAGSDSSAFNSRSTSSPSISMSSVKDETVTKSEAITIQSTFSSTSTAPVSEPRKEPHVELQPILQPPISEPTIASQKPTSATGYESLSDSDSDDADKRSTFSPPISDENKESASSAVTLFSVLALPAEEVITLSDAISTPPIRTPESTRSESVKMTPQSSSAPYVQPTYEPLSDDDD</sequence>
<evidence type="ECO:0000256" key="4">
    <source>
        <dbReference type="ARBA" id="ARBA00022723"/>
    </source>
</evidence>
<dbReference type="Proteomes" id="UP000887540">
    <property type="component" value="Unplaced"/>
</dbReference>
<keyword evidence="7" id="KW-0238">DNA-binding</keyword>
<comment type="similarity">
    <text evidence="2">Belongs to the N-CoR nuclear receptor corepressors family.</text>
</comment>
<comment type="subcellular location">
    <subcellularLocation>
        <location evidence="1">Nucleus</location>
    </subcellularLocation>
</comment>
<dbReference type="PANTHER" id="PTHR13992:SF39">
    <property type="entry name" value="SMRTER, ISOFORM G"/>
    <property type="match status" value="1"/>
</dbReference>
<feature type="domain" description="SANT" evidence="12">
    <location>
        <begin position="414"/>
        <end position="465"/>
    </location>
</feature>
<feature type="domain" description="Myb-like" evidence="11">
    <location>
        <begin position="575"/>
        <end position="620"/>
    </location>
</feature>
<evidence type="ECO:0000259" key="12">
    <source>
        <dbReference type="PROSITE" id="PS51293"/>
    </source>
</evidence>
<dbReference type="SMART" id="SM00717">
    <property type="entry name" value="SANT"/>
    <property type="match status" value="2"/>
</dbReference>
<evidence type="ECO:0000256" key="7">
    <source>
        <dbReference type="ARBA" id="ARBA00023125"/>
    </source>
</evidence>
<organism evidence="13 14">
    <name type="scientific">Acrobeloides nanus</name>
    <dbReference type="NCBI Taxonomy" id="290746"/>
    <lineage>
        <taxon>Eukaryota</taxon>
        <taxon>Metazoa</taxon>
        <taxon>Ecdysozoa</taxon>
        <taxon>Nematoda</taxon>
        <taxon>Chromadorea</taxon>
        <taxon>Rhabditida</taxon>
        <taxon>Tylenchina</taxon>
        <taxon>Cephalobomorpha</taxon>
        <taxon>Cephaloboidea</taxon>
        <taxon>Cephalobidae</taxon>
        <taxon>Acrobeloides</taxon>
    </lineage>
</organism>
<feature type="compositionally biased region" description="Basic and acidic residues" evidence="10">
    <location>
        <begin position="342"/>
        <end position="355"/>
    </location>
</feature>
<evidence type="ECO:0000256" key="3">
    <source>
        <dbReference type="ARBA" id="ARBA00022491"/>
    </source>
</evidence>
<dbReference type="GO" id="GO:0008270">
    <property type="term" value="F:zinc ion binding"/>
    <property type="evidence" value="ECO:0007669"/>
    <property type="project" value="UniProtKB-KW"/>
</dbReference>
<dbReference type="GO" id="GO:0005654">
    <property type="term" value="C:nucleoplasm"/>
    <property type="evidence" value="ECO:0007669"/>
    <property type="project" value="UniProtKB-ARBA"/>
</dbReference>
<feature type="compositionally biased region" description="Polar residues" evidence="10">
    <location>
        <begin position="1344"/>
        <end position="1354"/>
    </location>
</feature>
<dbReference type="Gene3D" id="1.10.10.60">
    <property type="entry name" value="Homeodomain-like"/>
    <property type="match status" value="2"/>
</dbReference>
<evidence type="ECO:0000256" key="6">
    <source>
        <dbReference type="ARBA" id="ARBA00022833"/>
    </source>
</evidence>
<keyword evidence="3" id="KW-0678">Repressor</keyword>
<evidence type="ECO:0000313" key="14">
    <source>
        <dbReference type="WBParaSite" id="ACRNAN_scaffold6092.g10804.t1"/>
    </source>
</evidence>
<dbReference type="WBParaSite" id="ACRNAN_scaffold6092.g10804.t1">
    <property type="protein sequence ID" value="ACRNAN_scaffold6092.g10804.t1"/>
    <property type="gene ID" value="ACRNAN_scaffold6092.g10804"/>
</dbReference>
<dbReference type="PROSITE" id="PS50090">
    <property type="entry name" value="MYB_LIKE"/>
    <property type="match status" value="1"/>
</dbReference>
<evidence type="ECO:0000256" key="2">
    <source>
        <dbReference type="ARBA" id="ARBA00010097"/>
    </source>
</evidence>
<protein>
    <submittedName>
        <fullName evidence="14">Nuclear receptor corepressor 1</fullName>
    </submittedName>
</protein>
<proteinExistence type="inferred from homology"/>
<dbReference type="CDD" id="cd00167">
    <property type="entry name" value="SANT"/>
    <property type="match status" value="1"/>
</dbReference>
<dbReference type="GO" id="GO:0006357">
    <property type="term" value="P:regulation of transcription by RNA polymerase II"/>
    <property type="evidence" value="ECO:0007669"/>
    <property type="project" value="TreeGrafter"/>
</dbReference>
<feature type="compositionally biased region" description="Polar residues" evidence="10">
    <location>
        <begin position="1263"/>
        <end position="1276"/>
    </location>
</feature>
<dbReference type="InterPro" id="IPR051571">
    <property type="entry name" value="N-CoR_corepressor"/>
</dbReference>
<dbReference type="PANTHER" id="PTHR13992">
    <property type="entry name" value="NUCLEAR RECEPTOR CO-REPRESSOR RELATED NCOR"/>
    <property type="match status" value="1"/>
</dbReference>